<evidence type="ECO:0000256" key="1">
    <source>
        <dbReference type="ARBA" id="ARBA00006643"/>
    </source>
</evidence>
<dbReference type="Pfam" id="PF01535">
    <property type="entry name" value="PPR"/>
    <property type="match status" value="5"/>
</dbReference>
<accession>A0A6J1ID68</accession>
<dbReference type="KEGG" id="cmax:111472031"/>
<dbReference type="PANTHER" id="PTHR47926:SF433">
    <property type="entry name" value="PENTATRICOPEPTIDE REPEAT-CONTAINING PROTEIN"/>
    <property type="match status" value="1"/>
</dbReference>
<dbReference type="Pfam" id="PF20430">
    <property type="entry name" value="Eplus_motif"/>
    <property type="match status" value="1"/>
</dbReference>
<evidence type="ECO:0000313" key="5">
    <source>
        <dbReference type="Proteomes" id="UP000504608"/>
    </source>
</evidence>
<protein>
    <submittedName>
        <fullName evidence="6">Pentatricopeptide repeat-containing protein At3g26782, mitochondrial-like isoform X1</fullName>
    </submittedName>
</protein>
<dbReference type="FunFam" id="1.25.40.10:FF:000031">
    <property type="entry name" value="Pentatricopeptide repeat-containing protein mitochondrial"/>
    <property type="match status" value="1"/>
</dbReference>
<dbReference type="InterPro" id="IPR002885">
    <property type="entry name" value="PPR_rpt"/>
</dbReference>
<proteinExistence type="inferred from homology"/>
<dbReference type="PANTHER" id="PTHR47926">
    <property type="entry name" value="PENTATRICOPEPTIDE REPEAT-CONTAINING PROTEIN"/>
    <property type="match status" value="1"/>
</dbReference>
<feature type="repeat" description="PPR" evidence="3">
    <location>
        <begin position="292"/>
        <end position="326"/>
    </location>
</feature>
<dbReference type="NCBIfam" id="TIGR00756">
    <property type="entry name" value="PPR"/>
    <property type="match status" value="5"/>
</dbReference>
<dbReference type="FunFam" id="1.25.40.10:FF:000344">
    <property type="entry name" value="Pentatricopeptide repeat-containing protein"/>
    <property type="match status" value="1"/>
</dbReference>
<dbReference type="Pfam" id="PF14432">
    <property type="entry name" value="DYW_deaminase"/>
    <property type="match status" value="1"/>
</dbReference>
<name>A0A6J1ID68_CUCMA</name>
<feature type="repeat" description="PPR" evidence="3">
    <location>
        <begin position="93"/>
        <end position="127"/>
    </location>
</feature>
<dbReference type="InterPro" id="IPR046960">
    <property type="entry name" value="PPR_At4g14850-like_plant"/>
</dbReference>
<comment type="similarity">
    <text evidence="1">Belongs to the PPR family. PCMP-H subfamily.</text>
</comment>
<dbReference type="GeneID" id="111472031"/>
<dbReference type="FunFam" id="1.25.40.10:FF:000366">
    <property type="entry name" value="Pentatricopeptide (PPR) repeat-containing protein"/>
    <property type="match status" value="1"/>
</dbReference>
<reference evidence="6" key="1">
    <citation type="submission" date="2025-08" db="UniProtKB">
        <authorList>
            <consortium name="RefSeq"/>
        </authorList>
    </citation>
    <scope>IDENTIFICATION</scope>
    <source>
        <tissue evidence="6">Young leaves</tissue>
    </source>
</reference>
<dbReference type="Proteomes" id="UP000504608">
    <property type="component" value="Unplaced"/>
</dbReference>
<dbReference type="InterPro" id="IPR046848">
    <property type="entry name" value="E_motif"/>
</dbReference>
<dbReference type="Gene3D" id="1.25.40.10">
    <property type="entry name" value="Tetratricopeptide repeat domain"/>
    <property type="match status" value="4"/>
</dbReference>
<dbReference type="InterPro" id="IPR032867">
    <property type="entry name" value="DYW_dom"/>
</dbReference>
<dbReference type="GO" id="GO:0009451">
    <property type="term" value="P:RNA modification"/>
    <property type="evidence" value="ECO:0007669"/>
    <property type="project" value="InterPro"/>
</dbReference>
<dbReference type="InterPro" id="IPR046849">
    <property type="entry name" value="E2_motif"/>
</dbReference>
<gene>
    <name evidence="6" type="primary">LOC111472031</name>
</gene>
<dbReference type="GO" id="GO:0008270">
    <property type="term" value="F:zinc ion binding"/>
    <property type="evidence" value="ECO:0007669"/>
    <property type="project" value="InterPro"/>
</dbReference>
<evidence type="ECO:0000256" key="2">
    <source>
        <dbReference type="ARBA" id="ARBA00022737"/>
    </source>
</evidence>
<evidence type="ECO:0000259" key="4">
    <source>
        <dbReference type="Pfam" id="PF14432"/>
    </source>
</evidence>
<dbReference type="RefSeq" id="XP_022973483.1">
    <property type="nucleotide sequence ID" value="XM_023117715.1"/>
</dbReference>
<feature type="repeat" description="PPR" evidence="3">
    <location>
        <begin position="393"/>
        <end position="423"/>
    </location>
</feature>
<keyword evidence="5" id="KW-1185">Reference proteome</keyword>
<organism evidence="5 6">
    <name type="scientific">Cucurbita maxima</name>
    <name type="common">Pumpkin</name>
    <name type="synonym">Winter squash</name>
    <dbReference type="NCBI Taxonomy" id="3661"/>
    <lineage>
        <taxon>Eukaryota</taxon>
        <taxon>Viridiplantae</taxon>
        <taxon>Streptophyta</taxon>
        <taxon>Embryophyta</taxon>
        <taxon>Tracheophyta</taxon>
        <taxon>Spermatophyta</taxon>
        <taxon>Magnoliopsida</taxon>
        <taxon>eudicotyledons</taxon>
        <taxon>Gunneridae</taxon>
        <taxon>Pentapetalae</taxon>
        <taxon>rosids</taxon>
        <taxon>fabids</taxon>
        <taxon>Cucurbitales</taxon>
        <taxon>Cucurbitaceae</taxon>
        <taxon>Cucurbiteae</taxon>
        <taxon>Cucurbita</taxon>
    </lineage>
</organism>
<dbReference type="OrthoDB" id="165382at2759"/>
<dbReference type="GO" id="GO:0003723">
    <property type="term" value="F:RNA binding"/>
    <property type="evidence" value="ECO:0007669"/>
    <property type="project" value="InterPro"/>
</dbReference>
<feature type="domain" description="DYW" evidence="4">
    <location>
        <begin position="607"/>
        <end position="699"/>
    </location>
</feature>
<keyword evidence="2" id="KW-0677">Repeat</keyword>
<sequence>MIVIRCRSLLFFRRLCHSSLQLPVPPRPIDSESCTNCIKNCSTIKSLKCVHTSILKANLHLNLFFCTTLISQYASLGSVSYAYSLFSLLQSLDVFLWNVMLRGFVDAGFYRKAMLLYAQMLDLGIRPDNFTFPFVFKACGCVQDLDFGVRVHYDSVNFGYELDVFVANSLIAMYGRCGRSELAREVFDKMPERNVVSWSSIIGAYAQNGQYSLGVSLFSLMLAEGFQLNRSVLLNVMACIHSEKEADDVCRMAMDHELGLNQSVQNAAVGMYARCGRIDTAQEIFNGIHSKDLVSWASMIEAYVQADLPLKAMEIFREMTLKGLLPDSITLLGVIRACLALGSFSQACFVHGFVIRRLFGNQIVVETAIVDLYVKCGSLIYARKVFDNIKERNVISWSTMISGYGLHGHGRKAICLFNEMKNSTKPDHITFVSILAACSHAGLVAEGWDCFNAMSRDFELKPGPEHYACMVDLLGRVGKLKEAFEFISKMPIRPNAGVWGALLGACRIHSNVEMAEVAAMNLLELDPENPGRYVLLYNIYLSSGKRKEADQIRALMKQRGLRKIAGHTIIQIKNKVHTFVAGDRSHPQTEMVYSELDKVIYRIQEEGYTPDLNFVLHDVEEETKERLLYVHSEKLAIVFGLLNSGSGSVVRLQKNLRVCVDCHTFMKFVSKVARREIIVRDARRFHQFKDGTCSCGDYW</sequence>
<evidence type="ECO:0000256" key="3">
    <source>
        <dbReference type="PROSITE-ProRule" id="PRU00708"/>
    </source>
</evidence>
<dbReference type="InterPro" id="IPR011990">
    <property type="entry name" value="TPR-like_helical_dom_sf"/>
</dbReference>
<dbReference type="AlphaFoldDB" id="A0A6J1ID68"/>
<dbReference type="PROSITE" id="PS51375">
    <property type="entry name" value="PPR"/>
    <property type="match status" value="4"/>
</dbReference>
<dbReference type="Pfam" id="PF13041">
    <property type="entry name" value="PPR_2"/>
    <property type="match status" value="2"/>
</dbReference>
<evidence type="ECO:0000313" key="6">
    <source>
        <dbReference type="RefSeq" id="XP_022973483.1"/>
    </source>
</evidence>
<feature type="repeat" description="PPR" evidence="3">
    <location>
        <begin position="163"/>
        <end position="197"/>
    </location>
</feature>
<dbReference type="Pfam" id="PF20431">
    <property type="entry name" value="E_motif"/>
    <property type="match status" value="1"/>
</dbReference>